<proteinExistence type="predicted"/>
<keyword evidence="3" id="KW-1185">Reference proteome</keyword>
<reference evidence="2 3" key="1">
    <citation type="submission" date="2020-08" db="EMBL/GenBank/DDBJ databases">
        <title>A novel species.</title>
        <authorList>
            <person name="Gao J."/>
        </authorList>
    </citation>
    <scope>NUCLEOTIDE SEQUENCE [LARGE SCALE GENOMIC DNA]</scope>
    <source>
        <strain evidence="2 3">CRXT-G-22</strain>
    </source>
</reference>
<dbReference type="SUPFAM" id="SSF56601">
    <property type="entry name" value="beta-lactamase/transpeptidase-like"/>
    <property type="match status" value="1"/>
</dbReference>
<dbReference type="Pfam" id="PF13354">
    <property type="entry name" value="Beta-lactamase2"/>
    <property type="match status" value="1"/>
</dbReference>
<dbReference type="PANTHER" id="PTHR35333">
    <property type="entry name" value="BETA-LACTAMASE"/>
    <property type="match status" value="1"/>
</dbReference>
<protein>
    <submittedName>
        <fullName evidence="2">Serine hydrolase</fullName>
    </submittedName>
</protein>
<dbReference type="PANTHER" id="PTHR35333:SF3">
    <property type="entry name" value="BETA-LACTAMASE-TYPE TRANSPEPTIDASE FOLD CONTAINING PROTEIN"/>
    <property type="match status" value="1"/>
</dbReference>
<dbReference type="InterPro" id="IPR000871">
    <property type="entry name" value="Beta-lactam_class-A"/>
</dbReference>
<dbReference type="InterPro" id="IPR045155">
    <property type="entry name" value="Beta-lactam_cat"/>
</dbReference>
<evidence type="ECO:0000313" key="2">
    <source>
        <dbReference type="EMBL" id="QNP71496.1"/>
    </source>
</evidence>
<dbReference type="EMBL" id="CP060828">
    <property type="protein sequence ID" value="QNP71496.1"/>
    <property type="molecule type" value="Genomic_DNA"/>
</dbReference>
<dbReference type="AlphaFoldDB" id="A0A7H0IFD0"/>
<keyword evidence="2" id="KW-0378">Hydrolase</keyword>
<dbReference type="GO" id="GO:0030655">
    <property type="term" value="P:beta-lactam antibiotic catabolic process"/>
    <property type="evidence" value="ECO:0007669"/>
    <property type="project" value="InterPro"/>
</dbReference>
<dbReference type="KEGG" id="sroi:IAG44_20045"/>
<feature type="domain" description="Beta-lactamase class A catalytic" evidence="1">
    <location>
        <begin position="139"/>
        <end position="277"/>
    </location>
</feature>
<sequence length="306" mass="32671">MRTRAGARAGVWGRAGARTRVRVRAQARVRTRVWCGSVLGACLLLVTSTAAPGAVAAPAVSCTSGQKGLASALRTGIGRAVAGRRGTVAVVLHDRPSRTRCALRGTYAFDSASVVKVAVLGALLWDAQRAGRGLTKRERTLASSMITRSGNTATNTLWNQLGASKVRRFLDAARMTRTSLNPYGYWGLTQLNARDQQRLMDLLLAPNKVLRAAPRAYVLELMGKVVESQRWGTPAGAPESVRVYVKNGWLPRASHGWRVHSTGAFVGGGKSYTITVLSHGNGSMKYGVTTVQRVAKAIHGVLGVTK</sequence>
<gene>
    <name evidence="2" type="ORF">IAG44_20045</name>
</gene>
<dbReference type="RefSeq" id="WP_187748465.1">
    <property type="nucleotide sequence ID" value="NZ_CP060828.1"/>
</dbReference>
<accession>A0A7H0IFD0</accession>
<name>A0A7H0IFD0_9ACTN</name>
<dbReference type="GO" id="GO:0046677">
    <property type="term" value="P:response to antibiotic"/>
    <property type="evidence" value="ECO:0007669"/>
    <property type="project" value="InterPro"/>
</dbReference>
<dbReference type="InterPro" id="IPR012338">
    <property type="entry name" value="Beta-lactam/transpept-like"/>
</dbReference>
<dbReference type="Proteomes" id="UP000516052">
    <property type="component" value="Chromosome"/>
</dbReference>
<dbReference type="Gene3D" id="3.40.710.10">
    <property type="entry name" value="DD-peptidase/beta-lactamase superfamily"/>
    <property type="match status" value="1"/>
</dbReference>
<dbReference type="GO" id="GO:0008800">
    <property type="term" value="F:beta-lactamase activity"/>
    <property type="evidence" value="ECO:0007669"/>
    <property type="project" value="InterPro"/>
</dbReference>
<evidence type="ECO:0000259" key="1">
    <source>
        <dbReference type="Pfam" id="PF13354"/>
    </source>
</evidence>
<evidence type="ECO:0000313" key="3">
    <source>
        <dbReference type="Proteomes" id="UP000516052"/>
    </source>
</evidence>
<organism evidence="2 3">
    <name type="scientific">Streptomyces roseirectus</name>
    <dbReference type="NCBI Taxonomy" id="2768066"/>
    <lineage>
        <taxon>Bacteria</taxon>
        <taxon>Bacillati</taxon>
        <taxon>Actinomycetota</taxon>
        <taxon>Actinomycetes</taxon>
        <taxon>Kitasatosporales</taxon>
        <taxon>Streptomycetaceae</taxon>
        <taxon>Streptomyces</taxon>
    </lineage>
</organism>